<evidence type="ECO:0000256" key="1">
    <source>
        <dbReference type="SAM" id="MobiDB-lite"/>
    </source>
</evidence>
<dbReference type="Proteomes" id="UP000284614">
    <property type="component" value="Unassembled WGS sequence"/>
</dbReference>
<gene>
    <name evidence="2" type="ORF">DXA27_21280</name>
</gene>
<reference evidence="2 3" key="1">
    <citation type="submission" date="2018-08" db="EMBL/GenBank/DDBJ databases">
        <title>A genome reference for cultivated species of the human gut microbiota.</title>
        <authorList>
            <person name="Zou Y."/>
            <person name="Xue W."/>
            <person name="Luo G."/>
        </authorList>
    </citation>
    <scope>NUCLEOTIDE SEQUENCE [LARGE SCALE GENOMIC DNA]</scope>
    <source>
        <strain evidence="2 3">OF01-1</strain>
    </source>
</reference>
<dbReference type="EMBL" id="QSDG01000028">
    <property type="protein sequence ID" value="RGY64668.1"/>
    <property type="molecule type" value="Genomic_DNA"/>
</dbReference>
<accession>A0A2K9H2B8</accession>
<feature type="region of interest" description="Disordered" evidence="1">
    <location>
        <begin position="13"/>
        <end position="47"/>
    </location>
</feature>
<dbReference type="AlphaFoldDB" id="A0A2K9H2B8"/>
<name>A0A2K9H2B8_BACFG</name>
<dbReference type="RefSeq" id="WP_005822211.1">
    <property type="nucleotide sequence ID" value="NZ_CABJEQ010000008.1"/>
</dbReference>
<organism evidence="2 3">
    <name type="scientific">Bacteroides fragilis</name>
    <dbReference type="NCBI Taxonomy" id="817"/>
    <lineage>
        <taxon>Bacteria</taxon>
        <taxon>Pseudomonadati</taxon>
        <taxon>Bacteroidota</taxon>
        <taxon>Bacteroidia</taxon>
        <taxon>Bacteroidales</taxon>
        <taxon>Bacteroidaceae</taxon>
        <taxon>Bacteroides</taxon>
    </lineage>
</organism>
<evidence type="ECO:0000313" key="3">
    <source>
        <dbReference type="Proteomes" id="UP000284614"/>
    </source>
</evidence>
<proteinExistence type="predicted"/>
<feature type="compositionally biased region" description="Polar residues" evidence="1">
    <location>
        <begin position="13"/>
        <end position="35"/>
    </location>
</feature>
<comment type="caution">
    <text evidence="2">The sequence shown here is derived from an EMBL/GenBank/DDBJ whole genome shotgun (WGS) entry which is preliminary data.</text>
</comment>
<protein>
    <submittedName>
        <fullName evidence="2">Uncharacterized protein</fullName>
    </submittedName>
</protein>
<sequence>MEDLINLNDVHVEQTSSTNISGESIRPASNNDMGQNSSTNNNKNNVTIGDHQSPIVMLFGPRSSGKSMSLVRLSRYLRECDFKIVVDKTFKSDDNYKEKCDNFLNNLDTKEALPGNAYTDFLLVKIIKNGKTICQFLEAPGEHYFDPKNVSATNFPPYMTKIIRNLPNRKIWVFITEAEWEVESDMKKAYVSRIANCKSQLMTDKDRKLVLYNKIDKKPELFDSGRIHIKEAEKAMSDEYKGLKKLFKNNNPITSLWCPFNYKFVPFCTGYYNKEDDTLTYTESEDIYPSTLWNNLVKCFKG</sequence>
<feature type="compositionally biased region" description="Low complexity" evidence="1">
    <location>
        <begin position="36"/>
        <end position="45"/>
    </location>
</feature>
<evidence type="ECO:0000313" key="2">
    <source>
        <dbReference type="EMBL" id="RGY64668.1"/>
    </source>
</evidence>